<protein>
    <submittedName>
        <fullName evidence="1">Uncharacterized protein</fullName>
    </submittedName>
</protein>
<organism evidence="1 2">
    <name type="scientific">Ooceraea biroi</name>
    <name type="common">Clonal raider ant</name>
    <name type="synonym">Cerapachys biroi</name>
    <dbReference type="NCBI Taxonomy" id="2015173"/>
    <lineage>
        <taxon>Eukaryota</taxon>
        <taxon>Metazoa</taxon>
        <taxon>Ecdysozoa</taxon>
        <taxon>Arthropoda</taxon>
        <taxon>Hexapoda</taxon>
        <taxon>Insecta</taxon>
        <taxon>Pterygota</taxon>
        <taxon>Neoptera</taxon>
        <taxon>Endopterygota</taxon>
        <taxon>Hymenoptera</taxon>
        <taxon>Apocrita</taxon>
        <taxon>Aculeata</taxon>
        <taxon>Formicoidea</taxon>
        <taxon>Formicidae</taxon>
        <taxon>Dorylinae</taxon>
        <taxon>Ooceraea</taxon>
    </lineage>
</organism>
<reference evidence="1 2" key="1">
    <citation type="journal article" date="2014" name="Curr. Biol.">
        <title>The genome of the clonal raider ant Cerapachys biroi.</title>
        <authorList>
            <person name="Oxley P.R."/>
            <person name="Ji L."/>
            <person name="Fetter-Pruneda I."/>
            <person name="McKenzie S.K."/>
            <person name="Li C."/>
            <person name="Hu H."/>
            <person name="Zhang G."/>
            <person name="Kronauer D.J."/>
        </authorList>
    </citation>
    <scope>NUCLEOTIDE SEQUENCE [LARGE SCALE GENOMIC DNA]</scope>
</reference>
<name>A0A026X048_OOCBI</name>
<evidence type="ECO:0000313" key="2">
    <source>
        <dbReference type="Proteomes" id="UP000053097"/>
    </source>
</evidence>
<dbReference type="Proteomes" id="UP000053097">
    <property type="component" value="Unassembled WGS sequence"/>
</dbReference>
<dbReference type="AlphaFoldDB" id="A0A026X048"/>
<keyword evidence="2" id="KW-1185">Reference proteome</keyword>
<gene>
    <name evidence="1" type="ORF">X777_14015</name>
</gene>
<dbReference type="EMBL" id="KK107069">
    <property type="protein sequence ID" value="EZA60774.1"/>
    <property type="molecule type" value="Genomic_DNA"/>
</dbReference>
<proteinExistence type="predicted"/>
<evidence type="ECO:0000313" key="1">
    <source>
        <dbReference type="EMBL" id="EZA60774.1"/>
    </source>
</evidence>
<sequence>MHTLSRKTPALRNRWCKTTESIGIQRKHYDAVDSGVTKPRENL</sequence>
<accession>A0A026X048</accession>